<gene>
    <name evidence="9" type="ORF">COEREDRAFT_82320</name>
</gene>
<evidence type="ECO:0000313" key="9">
    <source>
        <dbReference type="EMBL" id="PIA15123.1"/>
    </source>
</evidence>
<keyword evidence="10" id="KW-1185">Reference proteome</keyword>
<dbReference type="PANTHER" id="PTHR14865:SF2">
    <property type="entry name" value="CST COMPLEX SUBUNIT CTC1"/>
    <property type="match status" value="1"/>
</dbReference>
<comment type="similarity">
    <text evidence="3">Belongs to the CTC1 family.</text>
</comment>
<proteinExistence type="inferred from homology"/>
<keyword evidence="7" id="KW-0238">DNA-binding</keyword>
<evidence type="ECO:0000256" key="7">
    <source>
        <dbReference type="ARBA" id="ARBA00023125"/>
    </source>
</evidence>
<evidence type="ECO:0000256" key="5">
    <source>
        <dbReference type="ARBA" id="ARBA00022454"/>
    </source>
</evidence>
<comment type="subcellular location">
    <subcellularLocation>
        <location evidence="2">Chromosome</location>
        <location evidence="2">Telomere</location>
    </subcellularLocation>
    <subcellularLocation>
        <location evidence="1">Nucleus</location>
    </subcellularLocation>
</comment>
<sequence length="830" mass="90821">MVVERARGLVQMIEILESFWKLCIKFPFGPRVAGNRVDMSAWEIARQNMQMALNLAENKPEEPAHCPNGCWVVSNHHRTCNIDRLAPGHSCRVIALRNVVRSFTTWRERRSMQLDSETTVKGTEGTKLINVFPTELNLEGFPLIGQLSVSNRGCLYLRDGTGEIRVRPRANFGGCNIDILQPIFPGQSIVGHVCTWRVWHFAVETAELAFTAFDNNNLTTDATQFSMAYVQLLDPYVLYVDSTFGTQSMSLVPSKNMENTYGECFLFCVHMQGPVIPQPIMPSSPGGSDSDSSAVIWEAVVVVKGVLLRLSSDAVHTQLHNNSNDEQDNSNLELDLGCVNERDLQPLHLLCSLSRTPICFTPGSAYIICVRDASRVRICDSSTSSVRSGQEDVVVCELEPVDHIHPAVVVGEIVGSDSAYDVTADDGIQDIVPYMTTVRLEPASVSTWKHMQTLPAFSVCDLFKCIAIASTPETSESLSADTCCVPNAIISIHGIILSREVKKSVMFATGDRNQENESKTQPAVGLLENHITLQDEIDSTKTVVVYVKLTTFSHPLGLVPGTHVVFRDVIFNVSKSTGNPYLSGTYATSVDEVVMNSEVRHSVKKDAESENAGEPTTVCIGQLYTNGHSSLRGRVLRLNCYVNTVESLKLALVCETCQNTVQNMSCACPQKHHRLVPKRRAGSDGSQHATVGAETEMLCMVSDGSGIAWVVAKREDDIVGILGLSSTEMEQLYKEAAQSLSGQLLWKPQQPPNGQPSDGSNVLARAAASAAGVSIIVKGTAESKLAVKRQPLRMDGQNVTINKHMISTITAMRVARPTAVDLCWSLLQEL</sequence>
<keyword evidence="5" id="KW-0158">Chromosome</keyword>
<dbReference type="OrthoDB" id="2314520at2759"/>
<name>A0A2G5B7V0_COERN</name>
<evidence type="ECO:0000313" key="10">
    <source>
        <dbReference type="Proteomes" id="UP000242474"/>
    </source>
</evidence>
<evidence type="ECO:0000256" key="1">
    <source>
        <dbReference type="ARBA" id="ARBA00004123"/>
    </source>
</evidence>
<dbReference type="GO" id="GO:0045740">
    <property type="term" value="P:positive regulation of DNA replication"/>
    <property type="evidence" value="ECO:0007669"/>
    <property type="project" value="TreeGrafter"/>
</dbReference>
<evidence type="ECO:0000256" key="3">
    <source>
        <dbReference type="ARBA" id="ARBA00006332"/>
    </source>
</evidence>
<dbReference type="STRING" id="763665.A0A2G5B7V0"/>
<protein>
    <recommendedName>
        <fullName evidence="4">CST complex subunit CTC1</fullName>
    </recommendedName>
</protein>
<evidence type="ECO:0000256" key="4">
    <source>
        <dbReference type="ARBA" id="ARBA00016175"/>
    </source>
</evidence>
<dbReference type="InterPro" id="IPR029156">
    <property type="entry name" value="CTC1"/>
</dbReference>
<dbReference type="Proteomes" id="UP000242474">
    <property type="component" value="Unassembled WGS sequence"/>
</dbReference>
<evidence type="ECO:0000256" key="6">
    <source>
        <dbReference type="ARBA" id="ARBA00022895"/>
    </source>
</evidence>
<dbReference type="GO" id="GO:0042162">
    <property type="term" value="F:telomeric DNA binding"/>
    <property type="evidence" value="ECO:0007669"/>
    <property type="project" value="TreeGrafter"/>
</dbReference>
<dbReference type="PANTHER" id="PTHR14865">
    <property type="entry name" value="CST COMPLEX SUBUNIT CTC1"/>
    <property type="match status" value="1"/>
</dbReference>
<evidence type="ECO:0000256" key="2">
    <source>
        <dbReference type="ARBA" id="ARBA00004574"/>
    </source>
</evidence>
<keyword evidence="8" id="KW-0539">Nucleus</keyword>
<keyword evidence="6" id="KW-0779">Telomere</keyword>
<organism evidence="9 10">
    <name type="scientific">Coemansia reversa (strain ATCC 12441 / NRRL 1564)</name>
    <dbReference type="NCBI Taxonomy" id="763665"/>
    <lineage>
        <taxon>Eukaryota</taxon>
        <taxon>Fungi</taxon>
        <taxon>Fungi incertae sedis</taxon>
        <taxon>Zoopagomycota</taxon>
        <taxon>Kickxellomycotina</taxon>
        <taxon>Kickxellomycetes</taxon>
        <taxon>Kickxellales</taxon>
        <taxon>Kickxellaceae</taxon>
        <taxon>Coemansia</taxon>
    </lineage>
</organism>
<dbReference type="GO" id="GO:0010833">
    <property type="term" value="P:telomere maintenance via telomere lengthening"/>
    <property type="evidence" value="ECO:0007669"/>
    <property type="project" value="TreeGrafter"/>
</dbReference>
<dbReference type="AlphaFoldDB" id="A0A2G5B7V0"/>
<dbReference type="GO" id="GO:1990879">
    <property type="term" value="C:CST complex"/>
    <property type="evidence" value="ECO:0007669"/>
    <property type="project" value="TreeGrafter"/>
</dbReference>
<dbReference type="Pfam" id="PF15489">
    <property type="entry name" value="CTC1"/>
    <property type="match status" value="1"/>
</dbReference>
<reference evidence="9 10" key="1">
    <citation type="journal article" date="2015" name="Genome Biol. Evol.">
        <title>Phylogenomic analyses indicate that early fungi evolved digesting cell walls of algal ancestors of land plants.</title>
        <authorList>
            <person name="Chang Y."/>
            <person name="Wang S."/>
            <person name="Sekimoto S."/>
            <person name="Aerts A.L."/>
            <person name="Choi C."/>
            <person name="Clum A."/>
            <person name="LaButti K.M."/>
            <person name="Lindquist E.A."/>
            <person name="Yee Ngan C."/>
            <person name="Ohm R.A."/>
            <person name="Salamov A.A."/>
            <person name="Grigoriev I.V."/>
            <person name="Spatafora J.W."/>
            <person name="Berbee M.L."/>
        </authorList>
    </citation>
    <scope>NUCLEOTIDE SEQUENCE [LARGE SCALE GENOMIC DNA]</scope>
    <source>
        <strain evidence="9 10">NRRL 1564</strain>
    </source>
</reference>
<dbReference type="EMBL" id="KZ303510">
    <property type="protein sequence ID" value="PIA15123.1"/>
    <property type="molecule type" value="Genomic_DNA"/>
</dbReference>
<accession>A0A2G5B7V0</accession>
<evidence type="ECO:0000256" key="8">
    <source>
        <dbReference type="ARBA" id="ARBA00023242"/>
    </source>
</evidence>
<dbReference type="InterPro" id="IPR042617">
    <property type="entry name" value="CTC1-like"/>
</dbReference>
<dbReference type="GO" id="GO:0003697">
    <property type="term" value="F:single-stranded DNA binding"/>
    <property type="evidence" value="ECO:0007669"/>
    <property type="project" value="InterPro"/>
</dbReference>